<dbReference type="InterPro" id="IPR002549">
    <property type="entry name" value="AI-2E-like"/>
</dbReference>
<comment type="subcellular location">
    <subcellularLocation>
        <location evidence="1">Membrane</location>
        <topology evidence="1">Multi-pass membrane protein</topology>
    </subcellularLocation>
</comment>
<name>A0A6M8BM21_9CYAN</name>
<evidence type="ECO:0000256" key="5">
    <source>
        <dbReference type="ARBA" id="ARBA00023136"/>
    </source>
</evidence>
<dbReference type="KEGG" id="theu:HPC62_05685"/>
<dbReference type="PANTHER" id="PTHR21716:SF66">
    <property type="entry name" value="TRANSPORT PROTEIN SLL0063-RELATED"/>
    <property type="match status" value="1"/>
</dbReference>
<accession>A0A6M8BM21</accession>
<dbReference type="Pfam" id="PF01594">
    <property type="entry name" value="AI-2E_transport"/>
    <property type="match status" value="1"/>
</dbReference>
<evidence type="ECO:0000313" key="7">
    <source>
        <dbReference type="EMBL" id="QKD84791.1"/>
    </source>
</evidence>
<evidence type="ECO:0000256" key="3">
    <source>
        <dbReference type="ARBA" id="ARBA00022692"/>
    </source>
</evidence>
<dbReference type="EMBL" id="CP053661">
    <property type="protein sequence ID" value="QKD84791.1"/>
    <property type="molecule type" value="Genomic_DNA"/>
</dbReference>
<dbReference type="AlphaFoldDB" id="A0A6M8BM21"/>
<feature type="transmembrane region" description="Helical" evidence="6">
    <location>
        <begin position="66"/>
        <end position="90"/>
    </location>
</feature>
<keyword evidence="8" id="KW-1185">Reference proteome</keyword>
<gene>
    <name evidence="7" type="ORF">HPC62_05685</name>
</gene>
<evidence type="ECO:0000313" key="8">
    <source>
        <dbReference type="Proteomes" id="UP000505210"/>
    </source>
</evidence>
<feature type="transmembrane region" description="Helical" evidence="6">
    <location>
        <begin position="200"/>
        <end position="225"/>
    </location>
</feature>
<proteinExistence type="inferred from homology"/>
<comment type="similarity">
    <text evidence="2">Belongs to the autoinducer-2 exporter (AI-2E) (TC 2.A.86) family.</text>
</comment>
<dbReference type="PANTHER" id="PTHR21716">
    <property type="entry name" value="TRANSMEMBRANE PROTEIN"/>
    <property type="match status" value="1"/>
</dbReference>
<evidence type="ECO:0000256" key="6">
    <source>
        <dbReference type="SAM" id="Phobius"/>
    </source>
</evidence>
<keyword evidence="3 6" id="KW-0812">Transmembrane</keyword>
<organism evidence="7 8">
    <name type="scientific">Thermoleptolyngbya sichuanensis A183</name>
    <dbReference type="NCBI Taxonomy" id="2737172"/>
    <lineage>
        <taxon>Bacteria</taxon>
        <taxon>Bacillati</taxon>
        <taxon>Cyanobacteriota</taxon>
        <taxon>Cyanophyceae</taxon>
        <taxon>Oculatellales</taxon>
        <taxon>Oculatellaceae</taxon>
        <taxon>Thermoleptolyngbya</taxon>
        <taxon>Thermoleptolyngbya sichuanensis</taxon>
    </lineage>
</organism>
<sequence>MQTLWSQLNNAKLLRYLLLLLLGWAIAQVLAYFSSVIVIFTFAAILAFLLSYPMRWLQRWLPRPAAAVAVFLLSLLLLAGFVFTIGSAMLSQGQALLAQAPGIAAVLLNSLEQVEEFLQRFNLQADFSALENLLQSQTIEAAKTSLIGLQVLLQRLLDLLLIGIVSFFMLLDGDRLWRWIVCRFPASLQPRLTDAVQQNLLGFFWGRFLLSLFFALSCLVIFLLVNAPYALLLAAIAGFFDLIPGIGATLGISLICLILLPQGIWLSLLILVCCVLLQQVEENVLMPKIMQGSINMNPVVMFLALLVGVRVAGLLGLFLAIPVAGVLISLFDVEALRAKH</sequence>
<feature type="transmembrane region" description="Helical" evidence="6">
    <location>
        <begin position="152"/>
        <end position="171"/>
    </location>
</feature>
<evidence type="ECO:0000256" key="1">
    <source>
        <dbReference type="ARBA" id="ARBA00004141"/>
    </source>
</evidence>
<keyword evidence="4 6" id="KW-1133">Transmembrane helix</keyword>
<evidence type="ECO:0000256" key="2">
    <source>
        <dbReference type="ARBA" id="ARBA00009773"/>
    </source>
</evidence>
<keyword evidence="5 6" id="KW-0472">Membrane</keyword>
<reference evidence="7 8" key="1">
    <citation type="submission" date="2020-05" db="EMBL/GenBank/DDBJ databases">
        <title>Complete genome sequence of of a novel Thermoleptolyngbya strain isolated from hot springs of Ganzi, Sichuan China.</title>
        <authorList>
            <person name="Tang J."/>
            <person name="Daroch M."/>
            <person name="Li L."/>
            <person name="Waleron K."/>
            <person name="Waleron M."/>
            <person name="Waleron M."/>
        </authorList>
    </citation>
    <scope>NUCLEOTIDE SEQUENCE [LARGE SCALE GENOMIC DNA]</scope>
    <source>
        <strain evidence="7 8">PKUAC-SCTA183</strain>
    </source>
</reference>
<dbReference type="GO" id="GO:0016020">
    <property type="term" value="C:membrane"/>
    <property type="evidence" value="ECO:0007669"/>
    <property type="project" value="UniProtKB-SubCell"/>
</dbReference>
<feature type="transmembrane region" description="Helical" evidence="6">
    <location>
        <begin position="300"/>
        <end position="331"/>
    </location>
</feature>
<evidence type="ECO:0000256" key="4">
    <source>
        <dbReference type="ARBA" id="ARBA00022989"/>
    </source>
</evidence>
<dbReference type="Proteomes" id="UP000505210">
    <property type="component" value="Chromosome"/>
</dbReference>
<dbReference type="RefSeq" id="WP_172358797.1">
    <property type="nucleotide sequence ID" value="NZ_CP053661.1"/>
</dbReference>
<dbReference type="GO" id="GO:0055085">
    <property type="term" value="P:transmembrane transport"/>
    <property type="evidence" value="ECO:0007669"/>
    <property type="project" value="TreeGrafter"/>
</dbReference>
<protein>
    <submittedName>
        <fullName evidence="7">AI-2E family transporter</fullName>
    </submittedName>
</protein>
<feature type="transmembrane region" description="Helical" evidence="6">
    <location>
        <begin position="231"/>
        <end position="257"/>
    </location>
</feature>
<feature type="transmembrane region" description="Helical" evidence="6">
    <location>
        <begin position="36"/>
        <end position="54"/>
    </location>
</feature>
<feature type="transmembrane region" description="Helical" evidence="6">
    <location>
        <begin position="12"/>
        <end position="30"/>
    </location>
</feature>
<feature type="transmembrane region" description="Helical" evidence="6">
    <location>
        <begin position="264"/>
        <end position="280"/>
    </location>
</feature>